<dbReference type="FunFam" id="1.10.287.950:FF:000001">
    <property type="entry name" value="Methyl-accepting chemotaxis sensory transducer"/>
    <property type="match status" value="1"/>
</dbReference>
<dbReference type="GO" id="GO:0007165">
    <property type="term" value="P:signal transduction"/>
    <property type="evidence" value="ECO:0007669"/>
    <property type="project" value="UniProtKB-KW"/>
</dbReference>
<feature type="transmembrane region" description="Helical" evidence="8">
    <location>
        <begin position="263"/>
        <end position="283"/>
    </location>
</feature>
<dbReference type="PROSITE" id="PS50111">
    <property type="entry name" value="CHEMOTAXIS_TRANSDUC_2"/>
    <property type="match status" value="1"/>
</dbReference>
<evidence type="ECO:0000313" key="12">
    <source>
        <dbReference type="Proteomes" id="UP000250123"/>
    </source>
</evidence>
<dbReference type="SMART" id="SM01358">
    <property type="entry name" value="HBM"/>
    <property type="match status" value="1"/>
</dbReference>
<dbReference type="GO" id="GO:0016020">
    <property type="term" value="C:membrane"/>
    <property type="evidence" value="ECO:0007669"/>
    <property type="project" value="UniProtKB-SubCell"/>
</dbReference>
<dbReference type="Proteomes" id="UP000250123">
    <property type="component" value="Chromosome SHEWBE"/>
</dbReference>
<feature type="domain" description="Methyl-accepting transducer" evidence="9">
    <location>
        <begin position="341"/>
        <end position="577"/>
    </location>
</feature>
<sequence>MSVSIKKKLIIIIVLVSLGLIAIYIDTIANQNKITKLNEIQFGLKGLQISMLQLRRNEKDYLLRQDDKYQKSFELKEKETQTSIAQLKSRLQNLDIPLGELDVITESLSEYNYYFSKLAELSSTRGLSETQGNYGQLRNATNQLEKSIFSSSDSQSKILYLSIRRYEKDFLLRTDEKYAYRVHKNIELLSARLTDPESLKLLQEYRFQFDNLLKATSEIGFNLTVGVQGDMRKSVREMEGLLEKEVVRLSRYVDEHIESEKTIYLIIFIFISIFIGLIVSLIAKQIITPLQEFSERISEIRKSNDLTQRCVERSDEIGAIANEFNIFMAHFQSLIKNINQTVESLTESTNIVSQNVEKTSVGLLNQASESDMVATAINEMGLTAAEIAHSAHLTKEKTDAASIKVGEGKDKLDATVLNINSLSNELIVAEKEILKLEVKSVGISSVLEVIKGIADQTNLLALNAAIEAARAGEQGRGFAVVADEVRSLAVRTQHSVAEITTIISELQSTTSDIVNTINHCKDRGLSSVLLAKDAEDVLNEIISDVDSIAEMTVQVATAVEEQSAVVQDVDRNIVKIRDIGEQVARDSQNNAKASVDVANLAIELHKRANTFKV</sequence>
<reference evidence="12" key="1">
    <citation type="submission" date="2018-06" db="EMBL/GenBank/DDBJ databases">
        <authorList>
            <person name="Cea G.-C."/>
            <person name="William W."/>
        </authorList>
    </citation>
    <scope>NUCLEOTIDE SEQUENCE [LARGE SCALE GENOMIC DNA]</scope>
    <source>
        <strain evidence="12">DB21MT-2</strain>
    </source>
</reference>
<keyword evidence="3 8" id="KW-1133">Transmembrane helix</keyword>
<dbReference type="Pfam" id="PF00015">
    <property type="entry name" value="MCPsignal"/>
    <property type="match status" value="1"/>
</dbReference>
<comment type="subcellular location">
    <subcellularLocation>
        <location evidence="1">Membrane</location>
        <topology evidence="1">Multi-pass membrane protein</topology>
    </subcellularLocation>
</comment>
<evidence type="ECO:0000256" key="5">
    <source>
        <dbReference type="ARBA" id="ARBA00023224"/>
    </source>
</evidence>
<feature type="transmembrane region" description="Helical" evidence="8">
    <location>
        <begin position="9"/>
        <end position="25"/>
    </location>
</feature>
<dbReference type="Gene3D" id="1.10.287.950">
    <property type="entry name" value="Methyl-accepting chemotaxis protein"/>
    <property type="match status" value="1"/>
</dbReference>
<dbReference type="AlphaFoldDB" id="A0A330LYF7"/>
<evidence type="ECO:0000259" key="9">
    <source>
        <dbReference type="PROSITE" id="PS50111"/>
    </source>
</evidence>
<dbReference type="KEGG" id="sbk:SHEWBE_1433"/>
<keyword evidence="5 7" id="KW-0807">Transducer</keyword>
<evidence type="ECO:0000259" key="10">
    <source>
        <dbReference type="PROSITE" id="PS50885"/>
    </source>
</evidence>
<evidence type="ECO:0000313" key="11">
    <source>
        <dbReference type="EMBL" id="SQH75399.1"/>
    </source>
</evidence>
<dbReference type="RefSeq" id="WP_112351933.1">
    <property type="nucleotide sequence ID" value="NZ_LS483452.1"/>
</dbReference>
<dbReference type="EMBL" id="LS483452">
    <property type="protein sequence ID" value="SQH75399.1"/>
    <property type="molecule type" value="Genomic_DNA"/>
</dbReference>
<dbReference type="GO" id="GO:0006935">
    <property type="term" value="P:chemotaxis"/>
    <property type="evidence" value="ECO:0007669"/>
    <property type="project" value="UniProtKB-ARBA"/>
</dbReference>
<gene>
    <name evidence="11" type="ORF">SHEWBE_1433</name>
</gene>
<dbReference type="PROSITE" id="PS50885">
    <property type="entry name" value="HAMP"/>
    <property type="match status" value="1"/>
</dbReference>
<proteinExistence type="inferred from homology"/>
<evidence type="ECO:0000256" key="1">
    <source>
        <dbReference type="ARBA" id="ARBA00004141"/>
    </source>
</evidence>
<accession>A0A330LYF7</accession>
<dbReference type="InterPro" id="IPR004089">
    <property type="entry name" value="MCPsignal_dom"/>
</dbReference>
<dbReference type="Pfam" id="PF00672">
    <property type="entry name" value="HAMP"/>
    <property type="match status" value="1"/>
</dbReference>
<dbReference type="PANTHER" id="PTHR32089:SF119">
    <property type="entry name" value="METHYL-ACCEPTING CHEMOTAXIS PROTEIN CTPL"/>
    <property type="match status" value="1"/>
</dbReference>
<dbReference type="InterPro" id="IPR003660">
    <property type="entry name" value="HAMP_dom"/>
</dbReference>
<feature type="domain" description="HAMP" evidence="10">
    <location>
        <begin position="284"/>
        <end position="336"/>
    </location>
</feature>
<dbReference type="InterPro" id="IPR032255">
    <property type="entry name" value="HBM"/>
</dbReference>
<dbReference type="SMART" id="SM00283">
    <property type="entry name" value="MA"/>
    <property type="match status" value="1"/>
</dbReference>
<evidence type="ECO:0000256" key="3">
    <source>
        <dbReference type="ARBA" id="ARBA00022989"/>
    </source>
</evidence>
<dbReference type="CDD" id="cd11386">
    <property type="entry name" value="MCP_signal"/>
    <property type="match status" value="1"/>
</dbReference>
<evidence type="ECO:0000256" key="2">
    <source>
        <dbReference type="ARBA" id="ARBA00022692"/>
    </source>
</evidence>
<protein>
    <submittedName>
        <fullName evidence="11">Putative Chemotaxis protein</fullName>
    </submittedName>
</protein>
<evidence type="ECO:0000256" key="6">
    <source>
        <dbReference type="ARBA" id="ARBA00029447"/>
    </source>
</evidence>
<keyword evidence="2 8" id="KW-0812">Transmembrane</keyword>
<dbReference type="OrthoDB" id="8724845at2"/>
<keyword evidence="4 8" id="KW-0472">Membrane</keyword>
<dbReference type="CDD" id="cd06225">
    <property type="entry name" value="HAMP"/>
    <property type="match status" value="1"/>
</dbReference>
<evidence type="ECO:0000256" key="7">
    <source>
        <dbReference type="PROSITE-ProRule" id="PRU00284"/>
    </source>
</evidence>
<evidence type="ECO:0000256" key="4">
    <source>
        <dbReference type="ARBA" id="ARBA00023136"/>
    </source>
</evidence>
<dbReference type="PANTHER" id="PTHR32089">
    <property type="entry name" value="METHYL-ACCEPTING CHEMOTAXIS PROTEIN MCPB"/>
    <property type="match status" value="1"/>
</dbReference>
<evidence type="ECO:0000256" key="8">
    <source>
        <dbReference type="SAM" id="Phobius"/>
    </source>
</evidence>
<organism evidence="11 12">
    <name type="scientific">Shewanella benthica</name>
    <dbReference type="NCBI Taxonomy" id="43661"/>
    <lineage>
        <taxon>Bacteria</taxon>
        <taxon>Pseudomonadati</taxon>
        <taxon>Pseudomonadota</taxon>
        <taxon>Gammaproteobacteria</taxon>
        <taxon>Alteromonadales</taxon>
        <taxon>Shewanellaceae</taxon>
        <taxon>Shewanella</taxon>
    </lineage>
</organism>
<comment type="similarity">
    <text evidence="6">Belongs to the methyl-accepting chemotaxis (MCP) protein family.</text>
</comment>
<name>A0A330LYF7_9GAMM</name>
<dbReference type="SUPFAM" id="SSF58104">
    <property type="entry name" value="Methyl-accepting chemotaxis protein (MCP) signaling domain"/>
    <property type="match status" value="1"/>
</dbReference>
<dbReference type="SMART" id="SM00304">
    <property type="entry name" value="HAMP"/>
    <property type="match status" value="1"/>
</dbReference>